<gene>
    <name evidence="2" type="ORF">LX95_00877</name>
</gene>
<dbReference type="InterPro" id="IPR018490">
    <property type="entry name" value="cNMP-bd_dom_sf"/>
</dbReference>
<evidence type="ECO:0000313" key="3">
    <source>
        <dbReference type="Proteomes" id="UP000249542"/>
    </source>
</evidence>
<accession>A0A2W7IV48</accession>
<dbReference type="InterPro" id="IPR000595">
    <property type="entry name" value="cNMP-bd_dom"/>
</dbReference>
<reference evidence="2 3" key="1">
    <citation type="submission" date="2018-06" db="EMBL/GenBank/DDBJ databases">
        <title>Genomic Encyclopedia of Archaeal and Bacterial Type Strains, Phase II (KMG-II): from individual species to whole genera.</title>
        <authorList>
            <person name="Goeker M."/>
        </authorList>
    </citation>
    <scope>NUCLEOTIDE SEQUENCE [LARGE SCALE GENOMIC DNA]</scope>
    <source>
        <strain evidence="2 3">DSM 15361</strain>
    </source>
</reference>
<dbReference type="RefSeq" id="WP_111540215.1">
    <property type="nucleotide sequence ID" value="NZ_QKYV01000002.1"/>
</dbReference>
<evidence type="ECO:0000313" key="2">
    <source>
        <dbReference type="EMBL" id="PZW42563.1"/>
    </source>
</evidence>
<dbReference type="Proteomes" id="UP000249542">
    <property type="component" value="Unassembled WGS sequence"/>
</dbReference>
<feature type="domain" description="Cyclic nucleotide-binding" evidence="1">
    <location>
        <begin position="10"/>
        <end position="113"/>
    </location>
</feature>
<dbReference type="EMBL" id="QKYV01000002">
    <property type="protein sequence ID" value="PZW42563.1"/>
    <property type="molecule type" value="Genomic_DNA"/>
</dbReference>
<dbReference type="Gene3D" id="2.60.120.10">
    <property type="entry name" value="Jelly Rolls"/>
    <property type="match status" value="1"/>
</dbReference>
<sequence length="189" mass="22489">MSKIISHVEKIISLSDKEKEEFLSILQHLSLKKKTLLIRPGEKVEHEYYILKGSLIAYYLDQNDNQHIIQFSIEDWWISDFEAFFKEEPAKLYVQANEDCELLAIHKEALETLYQRIPSFERFFRIKTTGAFVSLRQRILSSLQKNSKERYVEFCKQYPTMEKRFANYHIANYLGIKAESLSRIRKELA</sequence>
<proteinExistence type="predicted"/>
<keyword evidence="3" id="KW-1185">Reference proteome</keyword>
<dbReference type="PROSITE" id="PS50042">
    <property type="entry name" value="CNMP_BINDING_3"/>
    <property type="match status" value="1"/>
</dbReference>
<dbReference type="SUPFAM" id="SSF51206">
    <property type="entry name" value="cAMP-binding domain-like"/>
    <property type="match status" value="1"/>
</dbReference>
<protein>
    <submittedName>
        <fullName evidence="2">CRP-like cAMP-binding protein</fullName>
    </submittedName>
</protein>
<dbReference type="CDD" id="cd00038">
    <property type="entry name" value="CAP_ED"/>
    <property type="match status" value="1"/>
</dbReference>
<organism evidence="2 3">
    <name type="scientific">Mesonia algae</name>
    <dbReference type="NCBI Taxonomy" id="213248"/>
    <lineage>
        <taxon>Bacteria</taxon>
        <taxon>Pseudomonadati</taxon>
        <taxon>Bacteroidota</taxon>
        <taxon>Flavobacteriia</taxon>
        <taxon>Flavobacteriales</taxon>
        <taxon>Flavobacteriaceae</taxon>
        <taxon>Mesonia</taxon>
    </lineage>
</organism>
<comment type="caution">
    <text evidence="2">The sequence shown here is derived from an EMBL/GenBank/DDBJ whole genome shotgun (WGS) entry which is preliminary data.</text>
</comment>
<name>A0A2W7IV48_9FLAO</name>
<dbReference type="Pfam" id="PF00027">
    <property type="entry name" value="cNMP_binding"/>
    <property type="match status" value="1"/>
</dbReference>
<dbReference type="InterPro" id="IPR014710">
    <property type="entry name" value="RmlC-like_jellyroll"/>
</dbReference>
<evidence type="ECO:0000259" key="1">
    <source>
        <dbReference type="PROSITE" id="PS50042"/>
    </source>
</evidence>
<dbReference type="AlphaFoldDB" id="A0A2W7IV48"/>